<keyword evidence="2" id="KW-1185">Reference proteome</keyword>
<sequence>MSVSTLLPVRFKYLEFSAKIQLVSFFCLIFSYSHAQSTFEKLIGTPGTENGHFIRVDDNNLFLVGFTNAVDINDFYIAKLNTDYTIAWEKNYGTATDDRAFGIMRLNNGNFLISGYSDRGSRTLGIEIDANGSVIKSEGFGSFHDRLHKLLPTSDGGYLQYGELEGLVPGHNQIALIKYDKDMLAEWNYYYTFNGTVDALSNFEMYGRDAVEVDDGGFILLGSYSNFVNAPSGRKVRLFKISENGDLEWVKGFHGGIMDNATSITKSTDDGYVITATTNSYTNNGTTDLMVAKFNTSGEVVWIKTYGGNGNEAAGEVKPLANGGFVICGSTDSFGHGRNDGLIMSIDDTGVLNWARTYGDIHEDHLVKVDTLPDGFLLSGNSEGATGLNIDIFLIKTDLLGNTGDCAIDVTSLVDQRTVSATSFDGLYIRGNFGPFNARTSREADIHTQEKILCVTCPQGSKVVDSICHNQVMTLDMKDANATAYQWQDGSDAPVYIANESGNYWVDVTLPGCQYRDSISLIAVPPLPTGFLGEDRKLCAGQNVTLDLSSLEADDYLWQDGSTDPVFTIASPGSYTLRISNQCETVEDMIAVDLIEPENVFVPNVMTPNGDRHNEYFLIDDQLLNSTLKVYNRYGKIVYEAVRYQNDWDASGISSGVYYYSLINFCDGGILNGWINIIK</sequence>
<dbReference type="Pfam" id="PF13585">
    <property type="entry name" value="CHU_C"/>
    <property type="match status" value="1"/>
</dbReference>
<dbReference type="PANTHER" id="PTHR42754">
    <property type="entry name" value="ENDOGLUCANASE"/>
    <property type="match status" value="1"/>
</dbReference>
<dbReference type="PANTHER" id="PTHR42754:SF1">
    <property type="entry name" value="LIPOPROTEIN"/>
    <property type="match status" value="1"/>
</dbReference>
<dbReference type="RefSeq" id="WP_346759972.1">
    <property type="nucleotide sequence ID" value="NZ_JAUJEB010000005.1"/>
</dbReference>
<evidence type="ECO:0000313" key="1">
    <source>
        <dbReference type="EMBL" id="MDN5214633.1"/>
    </source>
</evidence>
<gene>
    <name evidence="1" type="ORF">QQ020_21315</name>
</gene>
<accession>A0ABT8LA56</accession>
<dbReference type="Proteomes" id="UP001172083">
    <property type="component" value="Unassembled WGS sequence"/>
</dbReference>
<evidence type="ECO:0000313" key="2">
    <source>
        <dbReference type="Proteomes" id="UP001172083"/>
    </source>
</evidence>
<proteinExistence type="predicted"/>
<organism evidence="1 2">
    <name type="scientific">Agaribacillus aureus</name>
    <dbReference type="NCBI Taxonomy" id="3051825"/>
    <lineage>
        <taxon>Bacteria</taxon>
        <taxon>Pseudomonadati</taxon>
        <taxon>Bacteroidota</taxon>
        <taxon>Cytophagia</taxon>
        <taxon>Cytophagales</taxon>
        <taxon>Splendidivirgaceae</taxon>
        <taxon>Agaribacillus</taxon>
    </lineage>
</organism>
<reference evidence="1" key="1">
    <citation type="submission" date="2023-06" db="EMBL/GenBank/DDBJ databases">
        <title>Genomic of Agaribacillus aureum.</title>
        <authorList>
            <person name="Wang G."/>
        </authorList>
    </citation>
    <scope>NUCLEOTIDE SEQUENCE</scope>
    <source>
        <strain evidence="1">BMA12</strain>
    </source>
</reference>
<protein>
    <submittedName>
        <fullName evidence="1">Gliding motility-associated C-terminal domain-containing protein</fullName>
    </submittedName>
</protein>
<dbReference type="EMBL" id="JAUJEB010000005">
    <property type="protein sequence ID" value="MDN5214633.1"/>
    <property type="molecule type" value="Genomic_DNA"/>
</dbReference>
<comment type="caution">
    <text evidence="1">The sequence shown here is derived from an EMBL/GenBank/DDBJ whole genome shotgun (WGS) entry which is preliminary data.</text>
</comment>
<name>A0ABT8LA56_9BACT</name>